<proteinExistence type="predicted"/>
<sequence length="246" mass="26682">MTGARKPKAILKIVGKSLKQFDSVNLATAMRRLAKLSSGPEVARVVTHPDFAQLSVTIGRKAPATPSASDFAPRILGKHVGNACLAELVARAQKQLPRFRHAYIMCRNGVITVLQSVIAREVSVRLASRSAETFNCQELSNLCWAYAQLGLVAHHDMVQAAARALAARAREANVQHIASTASALARIGRYDDEIMERLGNAGCVRMGTFIPQALSNLMWANGRLMHVHNRLLTATQTRALAILPCA</sequence>
<dbReference type="GO" id="GO:0000963">
    <property type="term" value="P:mitochondrial RNA processing"/>
    <property type="evidence" value="ECO:0007669"/>
    <property type="project" value="TreeGrafter"/>
</dbReference>
<protein>
    <submittedName>
        <fullName evidence="1">Uncharacterized protein</fullName>
    </submittedName>
</protein>
<dbReference type="InterPro" id="IPR050870">
    <property type="entry name" value="FAST_kinase"/>
</dbReference>
<comment type="caution">
    <text evidence="1">The sequence shown here is derived from an EMBL/GenBank/DDBJ whole genome shotgun (WGS) entry which is preliminary data.</text>
</comment>
<gene>
    <name evidence="1" type="ORF">WJX81_000246</name>
</gene>
<dbReference type="GO" id="GO:0044528">
    <property type="term" value="P:regulation of mitochondrial mRNA stability"/>
    <property type="evidence" value="ECO:0007669"/>
    <property type="project" value="TreeGrafter"/>
</dbReference>
<reference evidence="1 2" key="1">
    <citation type="journal article" date="2024" name="Nat. Commun.">
        <title>Phylogenomics reveals the evolutionary origins of lichenization in chlorophyte algae.</title>
        <authorList>
            <person name="Puginier C."/>
            <person name="Libourel C."/>
            <person name="Otte J."/>
            <person name="Skaloud P."/>
            <person name="Haon M."/>
            <person name="Grisel S."/>
            <person name="Petersen M."/>
            <person name="Berrin J.G."/>
            <person name="Delaux P.M."/>
            <person name="Dal Grande F."/>
            <person name="Keller J."/>
        </authorList>
    </citation>
    <scope>NUCLEOTIDE SEQUENCE [LARGE SCALE GENOMIC DNA]</scope>
    <source>
        <strain evidence="1 2">SAG 245.80</strain>
    </source>
</reference>
<dbReference type="PANTHER" id="PTHR21228">
    <property type="entry name" value="FAST LEU-RICH DOMAIN-CONTAINING"/>
    <property type="match status" value="1"/>
</dbReference>
<dbReference type="GO" id="GO:0005759">
    <property type="term" value="C:mitochondrial matrix"/>
    <property type="evidence" value="ECO:0007669"/>
    <property type="project" value="TreeGrafter"/>
</dbReference>
<dbReference type="EMBL" id="JALJOU010000010">
    <property type="protein sequence ID" value="KAK9841744.1"/>
    <property type="molecule type" value="Genomic_DNA"/>
</dbReference>
<organism evidence="1 2">
    <name type="scientific">Elliptochloris bilobata</name>
    <dbReference type="NCBI Taxonomy" id="381761"/>
    <lineage>
        <taxon>Eukaryota</taxon>
        <taxon>Viridiplantae</taxon>
        <taxon>Chlorophyta</taxon>
        <taxon>core chlorophytes</taxon>
        <taxon>Trebouxiophyceae</taxon>
        <taxon>Trebouxiophyceae incertae sedis</taxon>
        <taxon>Elliptochloris clade</taxon>
        <taxon>Elliptochloris</taxon>
    </lineage>
</organism>
<evidence type="ECO:0000313" key="1">
    <source>
        <dbReference type="EMBL" id="KAK9841744.1"/>
    </source>
</evidence>
<dbReference type="GO" id="GO:0035770">
    <property type="term" value="C:ribonucleoprotein granule"/>
    <property type="evidence" value="ECO:0007669"/>
    <property type="project" value="TreeGrafter"/>
</dbReference>
<dbReference type="AlphaFoldDB" id="A0AAW1S749"/>
<evidence type="ECO:0000313" key="2">
    <source>
        <dbReference type="Proteomes" id="UP001445335"/>
    </source>
</evidence>
<dbReference type="Proteomes" id="UP001445335">
    <property type="component" value="Unassembled WGS sequence"/>
</dbReference>
<accession>A0AAW1S749</accession>
<name>A0AAW1S749_9CHLO</name>
<dbReference type="GO" id="GO:0003723">
    <property type="term" value="F:RNA binding"/>
    <property type="evidence" value="ECO:0007669"/>
    <property type="project" value="TreeGrafter"/>
</dbReference>
<dbReference type="PANTHER" id="PTHR21228:SF40">
    <property type="entry name" value="LD45607P"/>
    <property type="match status" value="1"/>
</dbReference>
<keyword evidence="2" id="KW-1185">Reference proteome</keyword>